<feature type="signal peptide" evidence="3">
    <location>
        <begin position="1"/>
        <end position="19"/>
    </location>
</feature>
<keyword evidence="2" id="KW-0472">Membrane</keyword>
<dbReference type="Proteomes" id="UP000199729">
    <property type="component" value="Chromosome"/>
</dbReference>
<keyword evidence="6" id="KW-1185">Reference proteome</keyword>
<dbReference type="SMART" id="SM00978">
    <property type="entry name" value="Tim44"/>
    <property type="match status" value="1"/>
</dbReference>
<dbReference type="PANTHER" id="PTHR41542:SF1">
    <property type="entry name" value="BLL5807 PROTEIN"/>
    <property type="match status" value="1"/>
</dbReference>
<evidence type="ECO:0000256" key="3">
    <source>
        <dbReference type="SAM" id="SignalP"/>
    </source>
</evidence>
<evidence type="ECO:0000259" key="4">
    <source>
        <dbReference type="SMART" id="SM00978"/>
    </source>
</evidence>
<sequence>MFKSVCVAVGVAVASVVMVAVPQEAEAKRLGGGQPAGMQRQAPDAAPGAQPQQNGLAGQSAQRQAATPAPGAAPAAAPAKRSWLGPLAGLAAGLGIAALLSHFGLGEAFASLMTGLLLFGLGAVALVWLVRKLRGGSAAAAPQAAPAMAWAGAGASPATPTPAPQGAGSLFQSLQGGGGVNAAPTAPAVQHPEHAEFERLAKQIFIRLQAANDAADLEDLRKFTTPDLFASLRLDLQERNGASQHTDVVQLNAQVVDQTTQDGHPVVSVRFTGLIREERERAAEPFNEVWHLVGSAQGSGEWRIAGITPVL</sequence>
<dbReference type="SUPFAM" id="SSF54427">
    <property type="entry name" value="NTF2-like"/>
    <property type="match status" value="1"/>
</dbReference>
<feature type="region of interest" description="Disordered" evidence="1">
    <location>
        <begin position="29"/>
        <end position="77"/>
    </location>
</feature>
<evidence type="ECO:0000256" key="1">
    <source>
        <dbReference type="SAM" id="MobiDB-lite"/>
    </source>
</evidence>
<keyword evidence="2" id="KW-0812">Transmembrane</keyword>
<dbReference type="OrthoDB" id="5297955at2"/>
<dbReference type="Pfam" id="PF04280">
    <property type="entry name" value="Tim44"/>
    <property type="match status" value="1"/>
</dbReference>
<dbReference type="Gene3D" id="3.10.450.240">
    <property type="match status" value="1"/>
</dbReference>
<dbReference type="PANTHER" id="PTHR41542">
    <property type="entry name" value="BLL5807 PROTEIN"/>
    <property type="match status" value="1"/>
</dbReference>
<name>A0A221KGN6_VITFI</name>
<evidence type="ECO:0000313" key="6">
    <source>
        <dbReference type="Proteomes" id="UP000199729"/>
    </source>
</evidence>
<dbReference type="InterPro" id="IPR007379">
    <property type="entry name" value="Tim44-like_dom"/>
</dbReference>
<proteinExistence type="predicted"/>
<accession>A0A221KGN6</accession>
<feature type="domain" description="Tim44-like" evidence="4">
    <location>
        <begin position="182"/>
        <end position="309"/>
    </location>
</feature>
<evidence type="ECO:0000256" key="2">
    <source>
        <dbReference type="SAM" id="Phobius"/>
    </source>
</evidence>
<reference evidence="5 6" key="1">
    <citation type="submission" date="2017-07" db="EMBL/GenBank/DDBJ databases">
        <title>Complete Genome Sequence of the cosmetic ferment Vitreoscilla filiformis (ATCC15551).</title>
        <authorList>
            <person name="Contreras S."/>
            <person name="Sagory-Zalkind P."/>
            <person name="Blanquart H."/>
            <person name="Iltis A."/>
            <person name="Morand S.C."/>
        </authorList>
    </citation>
    <scope>NUCLEOTIDE SEQUENCE [LARGE SCALE GENOMIC DNA]</scope>
    <source>
        <strain evidence="5 6">ATCC 15551</strain>
    </source>
</reference>
<feature type="chain" id="PRO_5011990627" evidence="3">
    <location>
        <begin position="20"/>
        <end position="311"/>
    </location>
</feature>
<keyword evidence="2" id="KW-1133">Transmembrane helix</keyword>
<gene>
    <name evidence="5" type="ORF">VITFI_CDS2239</name>
</gene>
<feature type="transmembrane region" description="Helical" evidence="2">
    <location>
        <begin position="83"/>
        <end position="101"/>
    </location>
</feature>
<dbReference type="EMBL" id="CP022423">
    <property type="protein sequence ID" value="ASM78017.1"/>
    <property type="molecule type" value="Genomic_DNA"/>
</dbReference>
<dbReference type="AlphaFoldDB" id="A0A221KGN6"/>
<evidence type="ECO:0000313" key="5">
    <source>
        <dbReference type="EMBL" id="ASM78017.1"/>
    </source>
</evidence>
<dbReference type="KEGG" id="vff:VITFI_CDS2239"/>
<feature type="transmembrane region" description="Helical" evidence="2">
    <location>
        <begin position="108"/>
        <end position="130"/>
    </location>
</feature>
<dbReference type="RefSeq" id="WP_089417008.1">
    <property type="nucleotide sequence ID" value="NZ_CP022423.1"/>
</dbReference>
<feature type="region of interest" description="Disordered" evidence="1">
    <location>
        <begin position="152"/>
        <end position="171"/>
    </location>
</feature>
<feature type="compositionally biased region" description="Low complexity" evidence="1">
    <location>
        <begin position="41"/>
        <end position="77"/>
    </location>
</feature>
<dbReference type="InterPro" id="IPR032710">
    <property type="entry name" value="NTF2-like_dom_sf"/>
</dbReference>
<keyword evidence="3" id="KW-0732">Signal</keyword>
<protein>
    <submittedName>
        <fullName evidence="5">Preprotein translocase subunit Tim44</fullName>
    </submittedName>
</protein>
<organism evidence="5 6">
    <name type="scientific">Vitreoscilla filiformis</name>
    <dbReference type="NCBI Taxonomy" id="63"/>
    <lineage>
        <taxon>Bacteria</taxon>
        <taxon>Pseudomonadati</taxon>
        <taxon>Pseudomonadota</taxon>
        <taxon>Betaproteobacteria</taxon>
        <taxon>Neisseriales</taxon>
        <taxon>Neisseriaceae</taxon>
        <taxon>Vitreoscilla</taxon>
    </lineage>
</organism>